<proteinExistence type="predicted"/>
<dbReference type="EMBL" id="JYDH01000027">
    <property type="protein sequence ID" value="KRY38206.1"/>
    <property type="molecule type" value="Genomic_DNA"/>
</dbReference>
<reference evidence="1 2" key="1">
    <citation type="submission" date="2015-01" db="EMBL/GenBank/DDBJ databases">
        <title>Evolution of Trichinella species and genotypes.</title>
        <authorList>
            <person name="Korhonen P.K."/>
            <person name="Edoardo P."/>
            <person name="Giuseppe L.R."/>
            <person name="Gasser R.B."/>
        </authorList>
    </citation>
    <scope>NUCLEOTIDE SEQUENCE [LARGE SCALE GENOMIC DNA]</scope>
    <source>
        <strain evidence="1">ISS3</strain>
    </source>
</reference>
<gene>
    <name evidence="1" type="ORF">T01_9039</name>
</gene>
<name>A0A0V1BN42_TRISP</name>
<organism evidence="1 2">
    <name type="scientific">Trichinella spiralis</name>
    <name type="common">Trichina worm</name>
    <dbReference type="NCBI Taxonomy" id="6334"/>
    <lineage>
        <taxon>Eukaryota</taxon>
        <taxon>Metazoa</taxon>
        <taxon>Ecdysozoa</taxon>
        <taxon>Nematoda</taxon>
        <taxon>Enoplea</taxon>
        <taxon>Dorylaimia</taxon>
        <taxon>Trichinellida</taxon>
        <taxon>Trichinellidae</taxon>
        <taxon>Trichinella</taxon>
    </lineage>
</organism>
<comment type="caution">
    <text evidence="1">The sequence shown here is derived from an EMBL/GenBank/DDBJ whole genome shotgun (WGS) entry which is preliminary data.</text>
</comment>
<keyword evidence="2" id="KW-1185">Reference proteome</keyword>
<evidence type="ECO:0000313" key="2">
    <source>
        <dbReference type="Proteomes" id="UP000054776"/>
    </source>
</evidence>
<accession>A0A0V1BN42</accession>
<dbReference type="InParanoid" id="A0A0V1BN42"/>
<protein>
    <submittedName>
        <fullName evidence="1">Uncharacterized protein</fullName>
    </submittedName>
</protein>
<dbReference type="AlphaFoldDB" id="A0A0V1BN42"/>
<evidence type="ECO:0000313" key="1">
    <source>
        <dbReference type="EMBL" id="KRY38206.1"/>
    </source>
</evidence>
<sequence length="84" mass="9528">MYTRGLPLKQAPRCWNLRFLEFLRKQDLKDRPLSVCLPKNGTIPCRDEKGVVNKARTPGLCILLQMALPTTEVKYAAASEPQKT</sequence>
<dbReference type="Proteomes" id="UP000054776">
    <property type="component" value="Unassembled WGS sequence"/>
</dbReference>